<dbReference type="PANTHER" id="PTHR35871">
    <property type="entry name" value="EXPRESSED PROTEIN"/>
    <property type="match status" value="1"/>
</dbReference>
<reference evidence="4" key="2">
    <citation type="submission" date="2015-01" db="EMBL/GenBank/DDBJ databases">
        <title>Evolutionary Origins and Diversification of the Mycorrhizal Mutualists.</title>
        <authorList>
            <consortium name="DOE Joint Genome Institute"/>
            <consortium name="Mycorrhizal Genomics Consortium"/>
            <person name="Kohler A."/>
            <person name="Kuo A."/>
            <person name="Nagy L.G."/>
            <person name="Floudas D."/>
            <person name="Copeland A."/>
            <person name="Barry K.W."/>
            <person name="Cichocki N."/>
            <person name="Veneault-Fourrey C."/>
            <person name="LaButti K."/>
            <person name="Lindquist E.A."/>
            <person name="Lipzen A."/>
            <person name="Lundell T."/>
            <person name="Morin E."/>
            <person name="Murat C."/>
            <person name="Riley R."/>
            <person name="Ohm R."/>
            <person name="Sun H."/>
            <person name="Tunlid A."/>
            <person name="Henrissat B."/>
            <person name="Grigoriev I.V."/>
            <person name="Hibbett D.S."/>
            <person name="Martin F."/>
        </authorList>
    </citation>
    <scope>NUCLEOTIDE SEQUENCE [LARGE SCALE GENOMIC DNA]</scope>
    <source>
        <strain evidence="4">MUT 4182</strain>
    </source>
</reference>
<dbReference type="Gene3D" id="3.30.420.10">
    <property type="entry name" value="Ribonuclease H-like superfamily/Ribonuclease H"/>
    <property type="match status" value="2"/>
</dbReference>
<evidence type="ECO:0000313" key="4">
    <source>
        <dbReference type="Proteomes" id="UP000054248"/>
    </source>
</evidence>
<dbReference type="EMBL" id="KN823209">
    <property type="protein sequence ID" value="KIO19667.1"/>
    <property type="molecule type" value="Genomic_DNA"/>
</dbReference>
<dbReference type="PANTHER" id="PTHR35871:SF1">
    <property type="entry name" value="CXC1-LIKE CYSTEINE CLUSTER ASSOCIATED WITH KDZ TRANSPOSASES DOMAIN-CONTAINING PROTEIN"/>
    <property type="match status" value="1"/>
</dbReference>
<dbReference type="HOGENOM" id="CLU_005726_3_1_1"/>
<organism evidence="3 4">
    <name type="scientific">Tulasnella calospora MUT 4182</name>
    <dbReference type="NCBI Taxonomy" id="1051891"/>
    <lineage>
        <taxon>Eukaryota</taxon>
        <taxon>Fungi</taxon>
        <taxon>Dikarya</taxon>
        <taxon>Basidiomycota</taxon>
        <taxon>Agaricomycotina</taxon>
        <taxon>Agaricomycetes</taxon>
        <taxon>Cantharellales</taxon>
        <taxon>Tulasnellaceae</taxon>
        <taxon>Tulasnella</taxon>
    </lineage>
</organism>
<dbReference type="Proteomes" id="UP000054248">
    <property type="component" value="Unassembled WGS sequence"/>
</dbReference>
<dbReference type="InterPro" id="IPR038717">
    <property type="entry name" value="Tc1-like_DDE_dom"/>
</dbReference>
<protein>
    <recommendedName>
        <fullName evidence="2">Tc1-like transposase DDE domain-containing protein</fullName>
    </recommendedName>
</protein>
<dbReference type="Pfam" id="PF13358">
    <property type="entry name" value="DDE_3"/>
    <property type="match status" value="1"/>
</dbReference>
<reference evidence="3 4" key="1">
    <citation type="submission" date="2014-04" db="EMBL/GenBank/DDBJ databases">
        <authorList>
            <consortium name="DOE Joint Genome Institute"/>
            <person name="Kuo A."/>
            <person name="Girlanda M."/>
            <person name="Perotto S."/>
            <person name="Kohler A."/>
            <person name="Nagy L.G."/>
            <person name="Floudas D."/>
            <person name="Copeland A."/>
            <person name="Barry K.W."/>
            <person name="Cichocki N."/>
            <person name="Veneault-Fourrey C."/>
            <person name="LaButti K."/>
            <person name="Lindquist E.A."/>
            <person name="Lipzen A."/>
            <person name="Lundell T."/>
            <person name="Morin E."/>
            <person name="Murat C."/>
            <person name="Sun H."/>
            <person name="Tunlid A."/>
            <person name="Henrissat B."/>
            <person name="Grigoriev I.V."/>
            <person name="Hibbett D.S."/>
            <person name="Martin F."/>
            <person name="Nordberg H.P."/>
            <person name="Cantor M.N."/>
            <person name="Hua S.X."/>
        </authorList>
    </citation>
    <scope>NUCLEOTIDE SEQUENCE [LARGE SCALE GENOMIC DNA]</scope>
    <source>
        <strain evidence="3 4">MUT 4182</strain>
    </source>
</reference>
<gene>
    <name evidence="3" type="ORF">M407DRAFT_30667</name>
</gene>
<keyword evidence="4" id="KW-1185">Reference proteome</keyword>
<dbReference type="STRING" id="1051891.A0A0C3LDX0"/>
<sequence>MEAIPPSLGAGEMEHIIIFHHESSFHANDYQSEYWLKPGEQVLKKKDKGRLIMVSDFSIEETGHIVLTAELRKAQLSLPESERLPDHARIVICPTSKATGDSYWNMEQMIAQLKTVLRMLQALYPNKKYVFIFDNSSAHNSLAKDALTVTKMNVNPGGKQAHMHDTVILENNPHGLGGQSQSMQFPNELPLTHKHFQYAGQPKGMRVILEERGLVRPSEKIVGVCKDCKVSRSRKPQIEGLSPAEEALIADEDEGDNTEEEEETRLKDYCMQRILLLQDDFKNEKSLLEKVIEEAGHVCLFLPKFHPELNPIEMYWGWAKQYFRERSNGNFRTPLKLVHEALDVCPLMTIRKSFQRVYRYMSAYR</sequence>
<evidence type="ECO:0000259" key="2">
    <source>
        <dbReference type="Pfam" id="PF13358"/>
    </source>
</evidence>
<feature type="compositionally biased region" description="Acidic residues" evidence="1">
    <location>
        <begin position="248"/>
        <end position="263"/>
    </location>
</feature>
<feature type="region of interest" description="Disordered" evidence="1">
    <location>
        <begin position="235"/>
        <end position="263"/>
    </location>
</feature>
<feature type="domain" description="Tc1-like transposase DDE" evidence="2">
    <location>
        <begin position="281"/>
        <end position="327"/>
    </location>
</feature>
<dbReference type="AlphaFoldDB" id="A0A0C3LDX0"/>
<dbReference type="OrthoDB" id="2449121at2759"/>
<dbReference type="InterPro" id="IPR036397">
    <property type="entry name" value="RNaseH_sf"/>
</dbReference>
<evidence type="ECO:0000313" key="3">
    <source>
        <dbReference type="EMBL" id="KIO19667.1"/>
    </source>
</evidence>
<name>A0A0C3LDX0_9AGAM</name>
<accession>A0A0C3LDX0</accession>
<proteinExistence type="predicted"/>
<evidence type="ECO:0000256" key="1">
    <source>
        <dbReference type="SAM" id="MobiDB-lite"/>
    </source>
</evidence>
<dbReference type="GO" id="GO:0003676">
    <property type="term" value="F:nucleic acid binding"/>
    <property type="evidence" value="ECO:0007669"/>
    <property type="project" value="InterPro"/>
</dbReference>